<feature type="region of interest" description="Disordered" evidence="2">
    <location>
        <begin position="903"/>
        <end position="929"/>
    </location>
</feature>
<dbReference type="GO" id="GO:0015616">
    <property type="term" value="F:DNA translocase activity"/>
    <property type="evidence" value="ECO:0007669"/>
    <property type="project" value="TreeGrafter"/>
</dbReference>
<dbReference type="SMART" id="SM00490">
    <property type="entry name" value="HELICc"/>
    <property type="match status" value="1"/>
</dbReference>
<dbReference type="SUPFAM" id="SSF52540">
    <property type="entry name" value="P-loop containing nucleoside triphosphate hydrolases"/>
    <property type="match status" value="2"/>
</dbReference>
<feature type="region of interest" description="Disordered" evidence="2">
    <location>
        <begin position="1161"/>
        <end position="1229"/>
    </location>
</feature>
<evidence type="ECO:0000259" key="3">
    <source>
        <dbReference type="PROSITE" id="PS51192"/>
    </source>
</evidence>
<dbReference type="PROSITE" id="PS51192">
    <property type="entry name" value="HELICASE_ATP_BIND_1"/>
    <property type="match status" value="1"/>
</dbReference>
<keyword evidence="1" id="KW-0378">Hydrolase</keyword>
<dbReference type="InterPro" id="IPR014001">
    <property type="entry name" value="Helicase_ATP-bd"/>
</dbReference>
<dbReference type="PROSITE" id="PS51194">
    <property type="entry name" value="HELICASE_CTER"/>
    <property type="match status" value="1"/>
</dbReference>
<dbReference type="FunFam" id="3.40.50.10810:FF:000042">
    <property type="entry name" value="SNF2 family helicase-like protein"/>
    <property type="match status" value="1"/>
</dbReference>
<accession>A0A0B7AIV8</accession>
<dbReference type="Gene3D" id="3.40.50.10810">
    <property type="entry name" value="Tandem AAA-ATPase domain"/>
    <property type="match status" value="1"/>
</dbReference>
<dbReference type="Gene3D" id="3.40.50.300">
    <property type="entry name" value="P-loop containing nucleotide triphosphate hydrolases"/>
    <property type="match status" value="1"/>
</dbReference>
<dbReference type="InterPro" id="IPR049730">
    <property type="entry name" value="SNF2/RAD54-like_C"/>
</dbReference>
<feature type="region of interest" description="Disordered" evidence="2">
    <location>
        <begin position="796"/>
        <end position="837"/>
    </location>
</feature>
<evidence type="ECO:0008006" key="6">
    <source>
        <dbReference type="Google" id="ProtNLM"/>
    </source>
</evidence>
<feature type="compositionally biased region" description="Low complexity" evidence="2">
    <location>
        <begin position="918"/>
        <end position="929"/>
    </location>
</feature>
<dbReference type="EMBL" id="HACG01033116">
    <property type="protein sequence ID" value="CEK79981.1"/>
    <property type="molecule type" value="Transcribed_RNA"/>
</dbReference>
<feature type="domain" description="Helicase ATP-binding" evidence="3">
    <location>
        <begin position="98"/>
        <end position="265"/>
    </location>
</feature>
<dbReference type="InterPro" id="IPR001650">
    <property type="entry name" value="Helicase_C-like"/>
</dbReference>
<proteinExistence type="predicted"/>
<organism evidence="5">
    <name type="scientific">Arion vulgaris</name>
    <dbReference type="NCBI Taxonomy" id="1028688"/>
    <lineage>
        <taxon>Eukaryota</taxon>
        <taxon>Metazoa</taxon>
        <taxon>Spiralia</taxon>
        <taxon>Lophotrochozoa</taxon>
        <taxon>Mollusca</taxon>
        <taxon>Gastropoda</taxon>
        <taxon>Heterobranchia</taxon>
        <taxon>Euthyneura</taxon>
        <taxon>Panpulmonata</taxon>
        <taxon>Eupulmonata</taxon>
        <taxon>Stylommatophora</taxon>
        <taxon>Helicina</taxon>
        <taxon>Arionoidea</taxon>
        <taxon>Arionidae</taxon>
        <taxon>Arion</taxon>
    </lineage>
</organism>
<reference evidence="5" key="1">
    <citation type="submission" date="2014-12" db="EMBL/GenBank/DDBJ databases">
        <title>Insight into the proteome of Arion vulgaris.</title>
        <authorList>
            <person name="Aradska J."/>
            <person name="Bulat T."/>
            <person name="Smidak R."/>
            <person name="Sarate P."/>
            <person name="Gangsoo J."/>
            <person name="Sialana F."/>
            <person name="Bilban M."/>
            <person name="Lubec G."/>
        </authorList>
    </citation>
    <scope>NUCLEOTIDE SEQUENCE</scope>
    <source>
        <tissue evidence="5">Skin</tissue>
    </source>
</reference>
<evidence type="ECO:0000256" key="2">
    <source>
        <dbReference type="SAM" id="MobiDB-lite"/>
    </source>
</evidence>
<evidence type="ECO:0000259" key="4">
    <source>
        <dbReference type="PROSITE" id="PS51194"/>
    </source>
</evidence>
<dbReference type="PANTHER" id="PTHR45629:SF7">
    <property type="entry name" value="DNA EXCISION REPAIR PROTEIN ERCC-6-RELATED"/>
    <property type="match status" value="1"/>
</dbReference>
<dbReference type="GO" id="GO:0016787">
    <property type="term" value="F:hydrolase activity"/>
    <property type="evidence" value="ECO:0007669"/>
    <property type="project" value="UniProtKB-KW"/>
</dbReference>
<dbReference type="InterPro" id="IPR000330">
    <property type="entry name" value="SNF2_N"/>
</dbReference>
<evidence type="ECO:0000256" key="1">
    <source>
        <dbReference type="ARBA" id="ARBA00022801"/>
    </source>
</evidence>
<dbReference type="InterPro" id="IPR038718">
    <property type="entry name" value="SNF2-like_sf"/>
</dbReference>
<dbReference type="GO" id="GO:0005524">
    <property type="term" value="F:ATP binding"/>
    <property type="evidence" value="ECO:0007669"/>
    <property type="project" value="InterPro"/>
</dbReference>
<feature type="compositionally biased region" description="Acidic residues" evidence="2">
    <location>
        <begin position="1133"/>
        <end position="1147"/>
    </location>
</feature>
<protein>
    <recommendedName>
        <fullName evidence="6">DNA excision repair protein ERCC-6-like</fullName>
    </recommendedName>
</protein>
<feature type="compositionally biased region" description="Acidic residues" evidence="2">
    <location>
        <begin position="1167"/>
        <end position="1184"/>
    </location>
</feature>
<feature type="compositionally biased region" description="Acidic residues" evidence="2">
    <location>
        <begin position="1203"/>
        <end position="1212"/>
    </location>
</feature>
<sequence>PAMRGKFMQLVTKARQFTEVGDIANAIKLNEEALAIHFSDKLQRRIAKMKTFLAEQGKNDADVEVEGQMRSLGQGFMLHVNLYDNIYKHQKEGVLWMWSLFLRGKGGILADDMGLGKTIQIIAFLAGLFDMDKIKSVMIVVPLSVLPNWLNEFKKWTPGINVMQFHGSSKKDKERALAKVRTKGGVLMTTYGLVVTTKETFAERHGQEFLWDYVILDEGHKIKNPTKTSKSIHLVPAKHRLILTGTPVQNNLKEMWSLFDYVHQGSLLGTVRTFKMEFETPIIRARERDATATEKKLGQEMAQTLKTIIQPYFLRRTKAEISGENVDGREDSKELKMPTMTRKNDLVIWLYLTETQQQIYKDFVSLDQVKELLMTKKSPLVALTVLKKICDHPRLLSKRACLQLGLDGESFTEEDLEQPGMYESAVTNIKKIADDILMNDSGKMQVLVNLLDNFKSEGHRTLVFSQSRKLLDIIQKIITNRGHKVVRLDGTVTHVAERDKIVKEFQRDESISVFLLTVQVGGVGLTITSADRVIIYDPNWNPATDAQAVDRAYRIGQAKNVVVYRLITCGTVEEKIYRRQVFKDSITRQTTGSNTNPYRYFTKMDLKELFTLDDPRFSKTQRQLQNMHGNQRETDSGLDEHIAFLHTLDIFGISDHDLMFKQTCDRDDEDDDVELMIGEEEGRNDAHFIDYRVKKAQMLIAEESTGCIPYEQRSKGVKKYPSATTTSTVPGVPRQNPLFTQVIPIRENSTESINEVSDEDAIDDKFDKSLHEVIDLTDSDDQGSPPERDIKRELLLSPKKKTLNSSSNSPVKQEKGRKPFQALTPEEVKQRSPRTPTVTRAGEIIAEELLISPDTLSPIIKLEKVFGQQDMFEKSDIDHRFNSIKSSLSSPILKAGFLSHTRPLGSPQKSIHSPRKYSSSQSGILSPSSNKLVSKVPLQNSFSVGATSTPRNAQNTEIYVEETPNSTPNFNNSNLSSPVHRKLLDISKKLSFVADSDYSVDSIVEESPVVKKKHKTHSLSESLLSTQSHDQSPMEVTDIFSEEPTHRLTTENVNVHEEASKSISLQEDLNEPETSLDFNATNISSSKHSFIQPNTHKENVKKSGSNKRRSVCLQKRVMETNSDDDSIDRQEADENSEEDVVSDEDDKENVQMFVKRAGGRNRIVSDSDSEEGSCFEVEESEEEDRYSQEISERGGSLAAEQAEAQEQDESESETAACHEDTADSDVDEEQNEKFQNLIAVARSLYKEKNFQESLLYVDQALQIFLMKNWKRWLTRYAVGCRNSSTILRQICNTQSLRYFCYYEFIRFSL</sequence>
<evidence type="ECO:0000313" key="5">
    <source>
        <dbReference type="EMBL" id="CEK79981.1"/>
    </source>
</evidence>
<gene>
    <name evidence="5" type="primary">ORF118473</name>
</gene>
<dbReference type="Pfam" id="PF00271">
    <property type="entry name" value="Helicase_C"/>
    <property type="match status" value="1"/>
</dbReference>
<feature type="non-terminal residue" evidence="5">
    <location>
        <position position="1"/>
    </location>
</feature>
<feature type="region of interest" description="Disordered" evidence="2">
    <location>
        <begin position="1087"/>
        <end position="1149"/>
    </location>
</feature>
<dbReference type="CDD" id="cd18793">
    <property type="entry name" value="SF2_C_SNF"/>
    <property type="match status" value="1"/>
</dbReference>
<dbReference type="InterPro" id="IPR050496">
    <property type="entry name" value="SNF2_RAD54_helicase_repair"/>
</dbReference>
<dbReference type="Pfam" id="PF00176">
    <property type="entry name" value="SNF2-rel_dom"/>
    <property type="match status" value="1"/>
</dbReference>
<dbReference type="SMART" id="SM00487">
    <property type="entry name" value="DEXDc"/>
    <property type="match status" value="1"/>
</dbReference>
<name>A0A0B7AIV8_9EUPU</name>
<dbReference type="CDD" id="cd18001">
    <property type="entry name" value="DEXHc_ERCC6L"/>
    <property type="match status" value="1"/>
</dbReference>
<dbReference type="InterPro" id="IPR027417">
    <property type="entry name" value="P-loop_NTPase"/>
</dbReference>
<dbReference type="PANTHER" id="PTHR45629">
    <property type="entry name" value="SNF2/RAD54 FAMILY MEMBER"/>
    <property type="match status" value="1"/>
</dbReference>
<feature type="domain" description="Helicase C-terminal" evidence="4">
    <location>
        <begin position="446"/>
        <end position="610"/>
    </location>
</feature>